<reference evidence="3" key="1">
    <citation type="submission" date="2015-12" db="EMBL/GenBank/DDBJ databases">
        <authorList>
            <person name="Shamseldin A."/>
            <person name="Moawad H."/>
            <person name="Abd El-Rahim W.M."/>
            <person name="Sadowsky M.J."/>
        </authorList>
    </citation>
    <scope>NUCLEOTIDE SEQUENCE [LARGE SCALE GENOMIC DNA]</scope>
    <source>
        <strain evidence="3">JAM AC0309</strain>
    </source>
</reference>
<evidence type="ECO:0000313" key="2">
    <source>
        <dbReference type="EMBL" id="BAU33160.1"/>
    </source>
</evidence>
<dbReference type="InterPro" id="IPR001387">
    <property type="entry name" value="Cro/C1-type_HTH"/>
</dbReference>
<organism evidence="2 3">
    <name type="scientific">Microcella alkaliphila</name>
    <dbReference type="NCBI Taxonomy" id="279828"/>
    <lineage>
        <taxon>Bacteria</taxon>
        <taxon>Bacillati</taxon>
        <taxon>Actinomycetota</taxon>
        <taxon>Actinomycetes</taxon>
        <taxon>Micrococcales</taxon>
        <taxon>Microbacteriaceae</taxon>
        <taxon>Microcella</taxon>
    </lineage>
</organism>
<dbReference type="InterPro" id="IPR010982">
    <property type="entry name" value="Lambda_DNA-bd_dom_sf"/>
</dbReference>
<sequence>MPIYRGRVPDATTLGAILQQARMARGLTQRQFADALGISQRYVWEIEAGKPTLYAERLFRALRMLDVTLSAEFAEPDPPLAGAADDETHA</sequence>
<dbReference type="CDD" id="cd00093">
    <property type="entry name" value="HTH_XRE"/>
    <property type="match status" value="1"/>
</dbReference>
<dbReference type="PROSITE" id="PS50943">
    <property type="entry name" value="HTH_CROC1"/>
    <property type="match status" value="1"/>
</dbReference>
<evidence type="ECO:0000259" key="1">
    <source>
        <dbReference type="PROSITE" id="PS50943"/>
    </source>
</evidence>
<dbReference type="Gene3D" id="1.10.260.40">
    <property type="entry name" value="lambda repressor-like DNA-binding domains"/>
    <property type="match status" value="1"/>
</dbReference>
<dbReference type="Proteomes" id="UP000218965">
    <property type="component" value="Chromosome"/>
</dbReference>
<proteinExistence type="predicted"/>
<dbReference type="SMART" id="SM00530">
    <property type="entry name" value="HTH_XRE"/>
    <property type="match status" value="1"/>
</dbReference>
<accession>A0A0U4WZW1</accession>
<protein>
    <submittedName>
        <fullName evidence="2">Gelix-turn-helix domain protein</fullName>
    </submittedName>
</protein>
<dbReference type="KEGG" id="malk:MalAC0309_2318"/>
<dbReference type="OrthoDB" id="3255837at2"/>
<evidence type="ECO:0000313" key="3">
    <source>
        <dbReference type="Proteomes" id="UP000218965"/>
    </source>
</evidence>
<dbReference type="EMBL" id="AP017315">
    <property type="protein sequence ID" value="BAU33160.1"/>
    <property type="molecule type" value="Genomic_DNA"/>
</dbReference>
<name>A0A0U4WZW1_9MICO</name>
<feature type="domain" description="HTH cro/C1-type" evidence="1">
    <location>
        <begin position="18"/>
        <end position="73"/>
    </location>
</feature>
<reference evidence="2 3" key="2">
    <citation type="submission" date="2016-01" db="EMBL/GenBank/DDBJ databases">
        <title>Microcella alkaliphila JAM AC0309 whole genome shotgun sequence.</title>
        <authorList>
            <person name="Kurata A."/>
            <person name="Hirose Y."/>
            <person name="Kishimoto N."/>
            <person name="Kobayashi T."/>
        </authorList>
    </citation>
    <scope>NUCLEOTIDE SEQUENCE [LARGE SCALE GENOMIC DNA]</scope>
    <source>
        <strain evidence="2 3">JAM AC0309</strain>
    </source>
</reference>
<gene>
    <name evidence="2" type="ORF">MalAC0309_2318</name>
</gene>
<dbReference type="AlphaFoldDB" id="A0A0U4WZW1"/>
<dbReference type="SUPFAM" id="SSF47413">
    <property type="entry name" value="lambda repressor-like DNA-binding domains"/>
    <property type="match status" value="1"/>
</dbReference>
<dbReference type="Pfam" id="PF01381">
    <property type="entry name" value="HTH_3"/>
    <property type="match status" value="1"/>
</dbReference>
<dbReference type="RefSeq" id="WP_096422819.1">
    <property type="nucleotide sequence ID" value="NZ_AP017315.1"/>
</dbReference>
<dbReference type="GO" id="GO:0003677">
    <property type="term" value="F:DNA binding"/>
    <property type="evidence" value="ECO:0007669"/>
    <property type="project" value="InterPro"/>
</dbReference>